<dbReference type="GO" id="GO:0005737">
    <property type="term" value="C:cytoplasm"/>
    <property type="evidence" value="ECO:0007669"/>
    <property type="project" value="TreeGrafter"/>
</dbReference>
<name>A0A0D2CY21_9EURO</name>
<dbReference type="RefSeq" id="XP_016255051.1">
    <property type="nucleotide sequence ID" value="XM_016388123.1"/>
</dbReference>
<feature type="compositionally biased region" description="Polar residues" evidence="2">
    <location>
        <begin position="72"/>
        <end position="90"/>
    </location>
</feature>
<protein>
    <submittedName>
        <fullName evidence="4">Uncharacterized protein</fullName>
    </submittedName>
</protein>
<dbReference type="Proteomes" id="UP000054466">
    <property type="component" value="Unassembled WGS sequence"/>
</dbReference>
<dbReference type="EMBL" id="KN847040">
    <property type="protein sequence ID" value="KIW34835.1"/>
    <property type="molecule type" value="Genomic_DNA"/>
</dbReference>
<dbReference type="STRING" id="569365.A0A0D2CY21"/>
<dbReference type="GO" id="GO:0030289">
    <property type="term" value="C:protein phosphatase 4 complex"/>
    <property type="evidence" value="ECO:0007669"/>
    <property type="project" value="InterPro"/>
</dbReference>
<feature type="signal peptide" evidence="3">
    <location>
        <begin position="1"/>
        <end position="32"/>
    </location>
</feature>
<dbReference type="PANTHER" id="PTHR16487">
    <property type="entry name" value="PPP4R2-RELATED PROTEIN"/>
    <property type="match status" value="1"/>
</dbReference>
<evidence type="ECO:0000256" key="2">
    <source>
        <dbReference type="SAM" id="MobiDB-lite"/>
    </source>
</evidence>
<feature type="compositionally biased region" description="Polar residues" evidence="2">
    <location>
        <begin position="267"/>
        <end position="276"/>
    </location>
</feature>
<reference evidence="4 5" key="1">
    <citation type="submission" date="2015-01" db="EMBL/GenBank/DDBJ databases">
        <title>The Genome Sequence of Cladophialophora immunda CBS83496.</title>
        <authorList>
            <consortium name="The Broad Institute Genomics Platform"/>
            <person name="Cuomo C."/>
            <person name="de Hoog S."/>
            <person name="Gorbushina A."/>
            <person name="Stielow B."/>
            <person name="Teixiera M."/>
            <person name="Abouelleil A."/>
            <person name="Chapman S.B."/>
            <person name="Priest M."/>
            <person name="Young S.K."/>
            <person name="Wortman J."/>
            <person name="Nusbaum C."/>
            <person name="Birren B."/>
        </authorList>
    </citation>
    <scope>NUCLEOTIDE SEQUENCE [LARGE SCALE GENOMIC DNA]</scope>
    <source>
        <strain evidence="4 5">CBS 83496</strain>
    </source>
</reference>
<dbReference type="InterPro" id="IPR015267">
    <property type="entry name" value="PPP4R2"/>
</dbReference>
<accession>A0A0D2CY21</accession>
<dbReference type="GO" id="GO:0005634">
    <property type="term" value="C:nucleus"/>
    <property type="evidence" value="ECO:0007669"/>
    <property type="project" value="TreeGrafter"/>
</dbReference>
<dbReference type="GeneID" id="27340780"/>
<evidence type="ECO:0000256" key="1">
    <source>
        <dbReference type="ARBA" id="ARBA00009207"/>
    </source>
</evidence>
<evidence type="ECO:0000256" key="3">
    <source>
        <dbReference type="SAM" id="SignalP"/>
    </source>
</evidence>
<feature type="region of interest" description="Disordered" evidence="2">
    <location>
        <begin position="62"/>
        <end position="120"/>
    </location>
</feature>
<feature type="region of interest" description="Disordered" evidence="2">
    <location>
        <begin position="253"/>
        <end position="300"/>
    </location>
</feature>
<dbReference type="OrthoDB" id="341898at2759"/>
<feature type="compositionally biased region" description="Basic and acidic residues" evidence="2">
    <location>
        <begin position="442"/>
        <end position="452"/>
    </location>
</feature>
<evidence type="ECO:0000313" key="4">
    <source>
        <dbReference type="EMBL" id="KIW34835.1"/>
    </source>
</evidence>
<dbReference type="GO" id="GO:0019888">
    <property type="term" value="F:protein phosphatase regulator activity"/>
    <property type="evidence" value="ECO:0007669"/>
    <property type="project" value="InterPro"/>
</dbReference>
<feature type="compositionally biased region" description="Basic and acidic residues" evidence="2">
    <location>
        <begin position="468"/>
        <end position="482"/>
    </location>
</feature>
<feature type="region of interest" description="Disordered" evidence="2">
    <location>
        <begin position="428"/>
        <end position="498"/>
    </location>
</feature>
<sequence>MSRPSNMWPTMARWTSMLLLLLKLGGFWDSLCTSEKWPTIIEPLLQRLNEIVYTEFPMPRPYPTINRPVPSSPIQTQPTQIGDSNPNLQTPSTPVRNLPPVPPFPNSSATSTSHVPDSLPQSQDAEVTVLSELPALLLQILNSVTHTLRTSFSERPPHTIQRLAELILYPTKHYKTLPAWLRAIDRVVSVSSAADIFPLSETPPVVNGVNGDGGGGILWNNGEVRHGYDSNSLGSDESLGGALLTPIPWLRNGLNGGEDSGEDSGPLDSNTSTSTDGLDDSLILPGTQGDSDSLVPERPDGAVTQGELIRMEQEAGVVPVTRNPPDTHVSGTMEENALMDEGDVVPHARGPDLVGSVDIGRVDGHDMEIHIGSPPGEEGKERAIDANDAQTVLPGESHILGTTATSAVSVGGSGSSDGSEDFEIVLKDTVEGSDVDAMQVDESGREDGDKQQKSQSPTEDGDIVLVDADGKTEDEIDSKAENSGENVGPDAVDASTVT</sequence>
<proteinExistence type="inferred from homology"/>
<gene>
    <name evidence="4" type="ORF">PV07_01586</name>
</gene>
<feature type="compositionally biased region" description="Polar residues" evidence="2">
    <location>
        <begin position="109"/>
        <end position="120"/>
    </location>
</feature>
<dbReference type="VEuPathDB" id="FungiDB:PV07_01586"/>
<evidence type="ECO:0000313" key="5">
    <source>
        <dbReference type="Proteomes" id="UP000054466"/>
    </source>
</evidence>
<feature type="chain" id="PRO_5002251002" evidence="3">
    <location>
        <begin position="33"/>
        <end position="498"/>
    </location>
</feature>
<dbReference type="PANTHER" id="PTHR16487:SF0">
    <property type="entry name" value="PROTEIN PHOSPHATASE 4 REGULATORY SUBUNIT 2-RELATED"/>
    <property type="match status" value="1"/>
</dbReference>
<keyword evidence="3" id="KW-0732">Signal</keyword>
<dbReference type="Pfam" id="PF09184">
    <property type="entry name" value="PPP4R2"/>
    <property type="match status" value="1"/>
</dbReference>
<organism evidence="4 5">
    <name type="scientific">Cladophialophora immunda</name>
    <dbReference type="NCBI Taxonomy" id="569365"/>
    <lineage>
        <taxon>Eukaryota</taxon>
        <taxon>Fungi</taxon>
        <taxon>Dikarya</taxon>
        <taxon>Ascomycota</taxon>
        <taxon>Pezizomycotina</taxon>
        <taxon>Eurotiomycetes</taxon>
        <taxon>Chaetothyriomycetidae</taxon>
        <taxon>Chaetothyriales</taxon>
        <taxon>Herpotrichiellaceae</taxon>
        <taxon>Cladophialophora</taxon>
    </lineage>
</organism>
<keyword evidence="5" id="KW-1185">Reference proteome</keyword>
<dbReference type="AlphaFoldDB" id="A0A0D2CY21"/>
<comment type="similarity">
    <text evidence="1">Belongs to the PPP4R2 family.</text>
</comment>